<dbReference type="GO" id="GO:0003677">
    <property type="term" value="F:DNA binding"/>
    <property type="evidence" value="ECO:0007669"/>
    <property type="project" value="InterPro"/>
</dbReference>
<keyword evidence="2" id="KW-0805">Transcription regulation</keyword>
<name>A0A8J7H1I9_9FIRM</name>
<evidence type="ECO:0000313" key="8">
    <source>
        <dbReference type="Proteomes" id="UP000623269"/>
    </source>
</evidence>
<dbReference type="Pfam" id="PF08281">
    <property type="entry name" value="Sigma70_r4_2"/>
    <property type="match status" value="1"/>
</dbReference>
<dbReference type="InterPro" id="IPR013325">
    <property type="entry name" value="RNA_pol_sigma_r2"/>
</dbReference>
<dbReference type="Pfam" id="PF04542">
    <property type="entry name" value="Sigma70_r2"/>
    <property type="match status" value="1"/>
</dbReference>
<dbReference type="EMBL" id="JAEAGR010000003">
    <property type="protein sequence ID" value="MBH1940273.1"/>
    <property type="molecule type" value="Genomic_DNA"/>
</dbReference>
<keyword evidence="8" id="KW-1185">Reference proteome</keyword>
<sequence length="165" mass="19761">MDQIECSELWNTEKFIYEKYQSYKSFLFRIAFSYVGNKQDSEDILQEAFIKLCYYAPDFSSAEDEKRWIIRVTINLCKNHLRSFWYKNKVNIDNLESFAYEPKTEEVILDLLRLPVKYKSVIQLYYFVGYKVSEIAEILNLSESGVKMRLKRGRELLKIELEDAK</sequence>
<gene>
    <name evidence="7" type="ORF">I5677_05100</name>
</gene>
<dbReference type="NCBIfam" id="TIGR02937">
    <property type="entry name" value="sigma70-ECF"/>
    <property type="match status" value="1"/>
</dbReference>
<dbReference type="InterPro" id="IPR013324">
    <property type="entry name" value="RNA_pol_sigma_r3/r4-like"/>
</dbReference>
<keyword evidence="4" id="KW-0804">Transcription</keyword>
<evidence type="ECO:0000256" key="4">
    <source>
        <dbReference type="ARBA" id="ARBA00023163"/>
    </source>
</evidence>
<accession>A0A8J7H1I9</accession>
<dbReference type="SUPFAM" id="SSF88946">
    <property type="entry name" value="Sigma2 domain of RNA polymerase sigma factors"/>
    <property type="match status" value="1"/>
</dbReference>
<feature type="domain" description="RNA polymerase sigma factor 70 region 4 type 2" evidence="6">
    <location>
        <begin position="111"/>
        <end position="157"/>
    </location>
</feature>
<dbReference type="Gene3D" id="1.10.1740.10">
    <property type="match status" value="1"/>
</dbReference>
<dbReference type="Gene3D" id="1.10.10.10">
    <property type="entry name" value="Winged helix-like DNA-binding domain superfamily/Winged helix DNA-binding domain"/>
    <property type="match status" value="1"/>
</dbReference>
<dbReference type="SUPFAM" id="SSF88659">
    <property type="entry name" value="Sigma3 and sigma4 domains of RNA polymerase sigma factors"/>
    <property type="match status" value="1"/>
</dbReference>
<evidence type="ECO:0000256" key="2">
    <source>
        <dbReference type="ARBA" id="ARBA00023015"/>
    </source>
</evidence>
<evidence type="ECO:0000256" key="3">
    <source>
        <dbReference type="ARBA" id="ARBA00023082"/>
    </source>
</evidence>
<reference evidence="7" key="1">
    <citation type="submission" date="2020-12" db="EMBL/GenBank/DDBJ databases">
        <title>M. sibirica DSM 26468T genome.</title>
        <authorList>
            <person name="Thieme N."/>
            <person name="Rettenmaier R."/>
            <person name="Zverlov V."/>
            <person name="Liebl W."/>
        </authorList>
    </citation>
    <scope>NUCLEOTIDE SEQUENCE</scope>
    <source>
        <strain evidence="7">DSM 26468</strain>
    </source>
</reference>
<dbReference type="InterPro" id="IPR036388">
    <property type="entry name" value="WH-like_DNA-bd_sf"/>
</dbReference>
<proteinExistence type="inferred from homology"/>
<dbReference type="InterPro" id="IPR007627">
    <property type="entry name" value="RNA_pol_sigma70_r2"/>
</dbReference>
<dbReference type="PANTHER" id="PTHR43133">
    <property type="entry name" value="RNA POLYMERASE ECF-TYPE SIGMA FACTO"/>
    <property type="match status" value="1"/>
</dbReference>
<dbReference type="InterPro" id="IPR014284">
    <property type="entry name" value="RNA_pol_sigma-70_dom"/>
</dbReference>
<comment type="similarity">
    <text evidence="1">Belongs to the sigma-70 factor family. ECF subfamily.</text>
</comment>
<feature type="domain" description="RNA polymerase sigma-70 region 2" evidence="5">
    <location>
        <begin position="20"/>
        <end position="83"/>
    </location>
</feature>
<evidence type="ECO:0000256" key="1">
    <source>
        <dbReference type="ARBA" id="ARBA00010641"/>
    </source>
</evidence>
<evidence type="ECO:0000259" key="6">
    <source>
        <dbReference type="Pfam" id="PF08281"/>
    </source>
</evidence>
<dbReference type="GO" id="GO:0016987">
    <property type="term" value="F:sigma factor activity"/>
    <property type="evidence" value="ECO:0007669"/>
    <property type="project" value="UniProtKB-KW"/>
</dbReference>
<dbReference type="InterPro" id="IPR013249">
    <property type="entry name" value="RNA_pol_sigma70_r4_t2"/>
</dbReference>
<dbReference type="PANTHER" id="PTHR43133:SF60">
    <property type="entry name" value="RNA POLYMERASE SIGMA FACTOR SIGV"/>
    <property type="match status" value="1"/>
</dbReference>
<dbReference type="CDD" id="cd06171">
    <property type="entry name" value="Sigma70_r4"/>
    <property type="match status" value="1"/>
</dbReference>
<protein>
    <submittedName>
        <fullName evidence="7">Sigma-70 family RNA polymerase sigma factor</fullName>
    </submittedName>
</protein>
<dbReference type="RefSeq" id="WP_197660488.1">
    <property type="nucleotide sequence ID" value="NZ_JAEAGR010000003.1"/>
</dbReference>
<comment type="caution">
    <text evidence="7">The sequence shown here is derived from an EMBL/GenBank/DDBJ whole genome shotgun (WGS) entry which is preliminary data.</text>
</comment>
<dbReference type="InterPro" id="IPR039425">
    <property type="entry name" value="RNA_pol_sigma-70-like"/>
</dbReference>
<evidence type="ECO:0000313" key="7">
    <source>
        <dbReference type="EMBL" id="MBH1940273.1"/>
    </source>
</evidence>
<dbReference type="AlphaFoldDB" id="A0A8J7H1I9"/>
<dbReference type="Proteomes" id="UP000623269">
    <property type="component" value="Unassembled WGS sequence"/>
</dbReference>
<dbReference type="GO" id="GO:0006352">
    <property type="term" value="P:DNA-templated transcription initiation"/>
    <property type="evidence" value="ECO:0007669"/>
    <property type="project" value="InterPro"/>
</dbReference>
<organism evidence="7 8">
    <name type="scientific">Mobilitalea sibirica</name>
    <dbReference type="NCBI Taxonomy" id="1462919"/>
    <lineage>
        <taxon>Bacteria</taxon>
        <taxon>Bacillati</taxon>
        <taxon>Bacillota</taxon>
        <taxon>Clostridia</taxon>
        <taxon>Lachnospirales</taxon>
        <taxon>Lachnospiraceae</taxon>
        <taxon>Mobilitalea</taxon>
    </lineage>
</organism>
<keyword evidence="3" id="KW-0731">Sigma factor</keyword>
<evidence type="ECO:0000259" key="5">
    <source>
        <dbReference type="Pfam" id="PF04542"/>
    </source>
</evidence>